<dbReference type="SUPFAM" id="SSF55874">
    <property type="entry name" value="ATPase domain of HSP90 chaperone/DNA topoisomerase II/histidine kinase"/>
    <property type="match status" value="1"/>
</dbReference>
<feature type="domain" description="Histidine kinase/HSP90-like ATPase" evidence="10">
    <location>
        <begin position="605"/>
        <end position="696"/>
    </location>
</feature>
<dbReference type="EMBL" id="FOND01000004">
    <property type="protein sequence ID" value="SFE50671.1"/>
    <property type="molecule type" value="Genomic_DNA"/>
</dbReference>
<feature type="transmembrane region" description="Helical" evidence="9">
    <location>
        <begin position="221"/>
        <end position="239"/>
    </location>
</feature>
<evidence type="ECO:0000313" key="12">
    <source>
        <dbReference type="Proteomes" id="UP000198589"/>
    </source>
</evidence>
<feature type="transmembrane region" description="Helical" evidence="9">
    <location>
        <begin position="334"/>
        <end position="353"/>
    </location>
</feature>
<keyword evidence="3" id="KW-0597">Phosphoprotein</keyword>
<dbReference type="CDD" id="cd16917">
    <property type="entry name" value="HATPase_UhpB-NarQ-NarX-like"/>
    <property type="match status" value="1"/>
</dbReference>
<dbReference type="STRING" id="1798228.SAMN05216574_10441"/>
<dbReference type="Gene3D" id="1.20.5.1930">
    <property type="match status" value="1"/>
</dbReference>
<evidence type="ECO:0000256" key="8">
    <source>
        <dbReference type="ARBA" id="ARBA00023012"/>
    </source>
</evidence>
<evidence type="ECO:0000256" key="3">
    <source>
        <dbReference type="ARBA" id="ARBA00022553"/>
    </source>
</evidence>
<dbReference type="AlphaFoldDB" id="A0A1I2B3C2"/>
<keyword evidence="9" id="KW-0472">Membrane</keyword>
<dbReference type="GO" id="GO:0000155">
    <property type="term" value="F:phosphorelay sensor kinase activity"/>
    <property type="evidence" value="ECO:0007669"/>
    <property type="project" value="InterPro"/>
</dbReference>
<evidence type="ECO:0000313" key="11">
    <source>
        <dbReference type="EMBL" id="SFE50671.1"/>
    </source>
</evidence>
<evidence type="ECO:0000256" key="1">
    <source>
        <dbReference type="ARBA" id="ARBA00000085"/>
    </source>
</evidence>
<keyword evidence="9" id="KW-1133">Transmembrane helix</keyword>
<name>A0A1I2B3C2_9ACTN</name>
<evidence type="ECO:0000256" key="2">
    <source>
        <dbReference type="ARBA" id="ARBA00012438"/>
    </source>
</evidence>
<dbReference type="Proteomes" id="UP000198589">
    <property type="component" value="Unassembled WGS sequence"/>
</dbReference>
<feature type="transmembrane region" description="Helical" evidence="9">
    <location>
        <begin position="306"/>
        <end position="328"/>
    </location>
</feature>
<comment type="catalytic activity">
    <reaction evidence="1">
        <text>ATP + protein L-histidine = ADP + protein N-phospho-L-histidine.</text>
        <dbReference type="EC" id="2.7.13.3"/>
    </reaction>
</comment>
<dbReference type="InterPro" id="IPR036890">
    <property type="entry name" value="HATPase_C_sf"/>
</dbReference>
<organism evidence="11 12">
    <name type="scientific">Blastococcus tunisiensis</name>
    <dbReference type="NCBI Taxonomy" id="1798228"/>
    <lineage>
        <taxon>Bacteria</taxon>
        <taxon>Bacillati</taxon>
        <taxon>Actinomycetota</taxon>
        <taxon>Actinomycetes</taxon>
        <taxon>Geodermatophilales</taxon>
        <taxon>Geodermatophilaceae</taxon>
        <taxon>Blastococcus</taxon>
    </lineage>
</organism>
<dbReference type="Pfam" id="PF07730">
    <property type="entry name" value="HisKA_3"/>
    <property type="match status" value="1"/>
</dbReference>
<keyword evidence="6 11" id="KW-0418">Kinase</keyword>
<dbReference type="InterPro" id="IPR003594">
    <property type="entry name" value="HATPase_dom"/>
</dbReference>
<dbReference type="GO" id="GO:0046983">
    <property type="term" value="F:protein dimerization activity"/>
    <property type="evidence" value="ECO:0007669"/>
    <property type="project" value="InterPro"/>
</dbReference>
<keyword evidence="12" id="KW-1185">Reference proteome</keyword>
<sequence>MVDRSGGRGNPLTSGLRSVSVRGEVDGPVVEERAVPGSRATVVARLSAAAAVGYAAVGLAAHLATPAAEREDLFGSPEPLVGPAMAIVGAALLGRVPGHRVLQLMTVIGCFACVFAGSLGIAVHGFAGSDDPGPLFRIAAWLTLWTWVPAFVSFATLLPLVFPDGRLPSHRWRPVAMAALALIATMSLLTAFTDIQPEGEQPANPVAIPLPGGFLDVVQTVLDPAVPALALLGLVSLALRFRRADPQVRRQIAWVGYALALAVAAAFLAPAPVNVVITLAVPVAIGVAVVRDRLFGIDVVLNRTLVGTALLASSALVYVAVVGWLGGLTGSPDSLVGFAGAVAVAAVFHPLYVRIQRAVDRLLHGSRGDPYRVLGRVTEVLRDAAAPRAALARAVATIAVDLKLPAVTVQVDRPDAPPVVESVGERALAVHAVPLHWHDDVVGTLHVAHRPGTDRLDPVDESLLADLAAQLAAVGFALRLATDLERSRDRLVTAREEERRRIRRDLHDGLGPQLASAVMALDVANRALGHEPARAVPLVATARDQLQDAVADVRRIVHGLRPPALDDLGLLGALQATGPGLLPERDGAPRIRISGGGQLSDLPAAVEVAAFRITQEAMTNAIRHACAQHIAVRLDGRRDAVGIEVVDDGLGCAADSPAGMGLQSMRDRAAELGGTCRISAEPGGGTRVSAVLPLGGDR</sequence>
<feature type="transmembrane region" description="Helical" evidence="9">
    <location>
        <begin position="104"/>
        <end position="126"/>
    </location>
</feature>
<gene>
    <name evidence="11" type="ORF">SAMN05216574_10441</name>
</gene>
<feature type="transmembrane region" description="Helical" evidence="9">
    <location>
        <begin position="138"/>
        <end position="162"/>
    </location>
</feature>
<feature type="transmembrane region" description="Helical" evidence="9">
    <location>
        <begin position="174"/>
        <end position="192"/>
    </location>
</feature>
<dbReference type="InterPro" id="IPR011712">
    <property type="entry name" value="Sig_transdc_His_kin_sub3_dim/P"/>
</dbReference>
<feature type="transmembrane region" description="Helical" evidence="9">
    <location>
        <begin position="275"/>
        <end position="294"/>
    </location>
</feature>
<dbReference type="PANTHER" id="PTHR24421">
    <property type="entry name" value="NITRATE/NITRITE SENSOR PROTEIN NARX-RELATED"/>
    <property type="match status" value="1"/>
</dbReference>
<reference evidence="12" key="1">
    <citation type="submission" date="2016-10" db="EMBL/GenBank/DDBJ databases">
        <authorList>
            <person name="Varghese N."/>
            <person name="Submissions S."/>
        </authorList>
    </citation>
    <scope>NUCLEOTIDE SEQUENCE [LARGE SCALE GENOMIC DNA]</scope>
    <source>
        <strain evidence="12">DSM 46838</strain>
    </source>
</reference>
<dbReference type="SUPFAM" id="SSF55781">
    <property type="entry name" value="GAF domain-like"/>
    <property type="match status" value="1"/>
</dbReference>
<protein>
    <recommendedName>
        <fullName evidence="2">histidine kinase</fullName>
        <ecNumber evidence="2">2.7.13.3</ecNumber>
    </recommendedName>
</protein>
<dbReference type="Gene3D" id="3.30.565.10">
    <property type="entry name" value="Histidine kinase-like ATPase, C-terminal domain"/>
    <property type="match status" value="1"/>
</dbReference>
<feature type="transmembrane region" description="Helical" evidence="9">
    <location>
        <begin position="251"/>
        <end position="269"/>
    </location>
</feature>
<dbReference type="Pfam" id="PF02518">
    <property type="entry name" value="HATPase_c"/>
    <property type="match status" value="1"/>
</dbReference>
<dbReference type="InterPro" id="IPR050482">
    <property type="entry name" value="Sensor_HK_TwoCompSys"/>
</dbReference>
<evidence type="ECO:0000256" key="9">
    <source>
        <dbReference type="SAM" id="Phobius"/>
    </source>
</evidence>
<feature type="transmembrane region" description="Helical" evidence="9">
    <location>
        <begin position="80"/>
        <end position="97"/>
    </location>
</feature>
<accession>A0A1I2B3C2</accession>
<evidence type="ECO:0000256" key="4">
    <source>
        <dbReference type="ARBA" id="ARBA00022679"/>
    </source>
</evidence>
<feature type="transmembrane region" description="Helical" evidence="9">
    <location>
        <begin position="42"/>
        <end position="60"/>
    </location>
</feature>
<evidence type="ECO:0000256" key="5">
    <source>
        <dbReference type="ARBA" id="ARBA00022741"/>
    </source>
</evidence>
<proteinExistence type="predicted"/>
<keyword evidence="4" id="KW-0808">Transferase</keyword>
<keyword evidence="7" id="KW-0067">ATP-binding</keyword>
<evidence type="ECO:0000256" key="7">
    <source>
        <dbReference type="ARBA" id="ARBA00022840"/>
    </source>
</evidence>
<dbReference type="SMART" id="SM00387">
    <property type="entry name" value="HATPase_c"/>
    <property type="match status" value="1"/>
</dbReference>
<dbReference type="Gene3D" id="3.30.450.40">
    <property type="match status" value="1"/>
</dbReference>
<dbReference type="InterPro" id="IPR029016">
    <property type="entry name" value="GAF-like_dom_sf"/>
</dbReference>
<keyword evidence="9" id="KW-0812">Transmembrane</keyword>
<keyword evidence="8" id="KW-0902">Two-component regulatory system</keyword>
<dbReference type="EC" id="2.7.13.3" evidence="2"/>
<dbReference type="PANTHER" id="PTHR24421:SF10">
    <property type="entry name" value="NITRATE_NITRITE SENSOR PROTEIN NARQ"/>
    <property type="match status" value="1"/>
</dbReference>
<keyword evidence="5" id="KW-0547">Nucleotide-binding</keyword>
<evidence type="ECO:0000256" key="6">
    <source>
        <dbReference type="ARBA" id="ARBA00022777"/>
    </source>
</evidence>
<dbReference type="GO" id="GO:0005524">
    <property type="term" value="F:ATP binding"/>
    <property type="evidence" value="ECO:0007669"/>
    <property type="project" value="UniProtKB-KW"/>
</dbReference>
<dbReference type="GO" id="GO:0016020">
    <property type="term" value="C:membrane"/>
    <property type="evidence" value="ECO:0007669"/>
    <property type="project" value="InterPro"/>
</dbReference>
<evidence type="ECO:0000259" key="10">
    <source>
        <dbReference type="SMART" id="SM00387"/>
    </source>
</evidence>